<dbReference type="VEuPathDB" id="TrichDB:TRFO_07552"/>
<keyword evidence="1" id="KW-0812">Transmembrane</keyword>
<evidence type="ECO:0000313" key="2">
    <source>
        <dbReference type="EMBL" id="OHT01330.1"/>
    </source>
</evidence>
<feature type="transmembrane region" description="Helical" evidence="1">
    <location>
        <begin position="50"/>
        <end position="67"/>
    </location>
</feature>
<keyword evidence="1" id="KW-1133">Transmembrane helix</keyword>
<organism evidence="2 3">
    <name type="scientific">Tritrichomonas foetus</name>
    <dbReference type="NCBI Taxonomy" id="1144522"/>
    <lineage>
        <taxon>Eukaryota</taxon>
        <taxon>Metamonada</taxon>
        <taxon>Parabasalia</taxon>
        <taxon>Tritrichomonadida</taxon>
        <taxon>Tritrichomonadidae</taxon>
        <taxon>Tritrichomonas</taxon>
    </lineage>
</organism>
<comment type="caution">
    <text evidence="2">The sequence shown here is derived from an EMBL/GenBank/DDBJ whole genome shotgun (WGS) entry which is preliminary data.</text>
</comment>
<dbReference type="GeneID" id="94828452"/>
<dbReference type="EMBL" id="MLAK01000915">
    <property type="protein sequence ID" value="OHT01330.1"/>
    <property type="molecule type" value="Genomic_DNA"/>
</dbReference>
<gene>
    <name evidence="2" type="ORF">TRFO_07552</name>
</gene>
<accession>A0A1J4JRF4</accession>
<protein>
    <submittedName>
        <fullName evidence="2">Uncharacterized protein</fullName>
    </submittedName>
</protein>
<evidence type="ECO:0000313" key="3">
    <source>
        <dbReference type="Proteomes" id="UP000179807"/>
    </source>
</evidence>
<name>A0A1J4JRF4_9EUKA</name>
<feature type="transmembrane region" description="Helical" evidence="1">
    <location>
        <begin position="24"/>
        <end position="43"/>
    </location>
</feature>
<reference evidence="2" key="1">
    <citation type="submission" date="2016-10" db="EMBL/GenBank/DDBJ databases">
        <authorList>
            <person name="Benchimol M."/>
            <person name="Almeida L.G."/>
            <person name="Vasconcelos A.T."/>
            <person name="Perreira-Neves A."/>
            <person name="Rosa I.A."/>
            <person name="Tasca T."/>
            <person name="Bogo M.R."/>
            <person name="de Souza W."/>
        </authorList>
    </citation>
    <scope>NUCLEOTIDE SEQUENCE [LARGE SCALE GENOMIC DNA]</scope>
    <source>
        <strain evidence="2">K</strain>
    </source>
</reference>
<keyword evidence="1" id="KW-0472">Membrane</keyword>
<keyword evidence="3" id="KW-1185">Reference proteome</keyword>
<dbReference type="Proteomes" id="UP000179807">
    <property type="component" value="Unassembled WGS sequence"/>
</dbReference>
<sequence>MVGVLSGRITNFYYFNFYPLYSRYLHFVNAFCEFLLSLFFTFFGHQPNSTLFLLMFIILGFAVGFYFNETHNAANTFIKLY</sequence>
<dbReference type="RefSeq" id="XP_068354466.1">
    <property type="nucleotide sequence ID" value="XM_068493748.1"/>
</dbReference>
<dbReference type="AlphaFoldDB" id="A0A1J4JRF4"/>
<evidence type="ECO:0000256" key="1">
    <source>
        <dbReference type="SAM" id="Phobius"/>
    </source>
</evidence>
<proteinExistence type="predicted"/>